<keyword evidence="2" id="KW-1185">Reference proteome</keyword>
<evidence type="ECO:0000313" key="2">
    <source>
        <dbReference type="Proteomes" id="UP000001631"/>
    </source>
</evidence>
<dbReference type="AlphaFoldDB" id="C0NBS7"/>
<evidence type="ECO:0000313" key="1">
    <source>
        <dbReference type="EMBL" id="EEH11118.1"/>
    </source>
</evidence>
<proteinExistence type="predicted"/>
<reference evidence="1" key="1">
    <citation type="submission" date="2009-02" db="EMBL/GenBank/DDBJ databases">
        <title>The Genome Sequence of Ajellomyces capsulatus strain G186AR.</title>
        <authorList>
            <consortium name="The Broad Institute Genome Sequencing Platform"/>
            <person name="Champion M."/>
            <person name="Cuomo C."/>
            <person name="Ma L.-J."/>
            <person name="Henn M.R."/>
            <person name="Sil A."/>
            <person name="Goldman B."/>
            <person name="Young S.K."/>
            <person name="Kodira C.D."/>
            <person name="Zeng Q."/>
            <person name="Koehrsen M."/>
            <person name="Alvarado L."/>
            <person name="Berlin A."/>
            <person name="Borenstein D."/>
            <person name="Chen Z."/>
            <person name="Engels R."/>
            <person name="Freedman E."/>
            <person name="Gellesch M."/>
            <person name="Goldberg J."/>
            <person name="Griggs A."/>
            <person name="Gujja S."/>
            <person name="Heiman D."/>
            <person name="Hepburn T."/>
            <person name="Howarth C."/>
            <person name="Jen D."/>
            <person name="Larson L."/>
            <person name="Lewis B."/>
            <person name="Mehta T."/>
            <person name="Park D."/>
            <person name="Pearson M."/>
            <person name="Roberts A."/>
            <person name="Saif S."/>
            <person name="Shea T."/>
            <person name="Shenoy N."/>
            <person name="Sisk P."/>
            <person name="Stolte C."/>
            <person name="Sykes S."/>
            <person name="Walk T."/>
            <person name="White J."/>
            <person name="Yandava C."/>
            <person name="Klein B."/>
            <person name="McEwen J.G."/>
            <person name="Puccia R."/>
            <person name="Goldman G.H."/>
            <person name="Felipe M.S."/>
            <person name="Nino-Vega G."/>
            <person name="San-Blas G."/>
            <person name="Taylor J."/>
            <person name="Mendoza L."/>
            <person name="Galagan J."/>
            <person name="Nusbaum C."/>
            <person name="Birren B."/>
        </authorList>
    </citation>
    <scope>NUCLEOTIDE SEQUENCE</scope>
    <source>
        <strain evidence="1">G186AR</strain>
    </source>
</reference>
<name>C0NBS7_AJECG</name>
<organism evidence="1 2">
    <name type="scientific">Ajellomyces capsulatus (strain G186AR / H82 / ATCC MYA-2454 / RMSCC 2432)</name>
    <name type="common">Darling's disease fungus</name>
    <name type="synonym">Histoplasma capsulatum</name>
    <dbReference type="NCBI Taxonomy" id="447093"/>
    <lineage>
        <taxon>Eukaryota</taxon>
        <taxon>Fungi</taxon>
        <taxon>Dikarya</taxon>
        <taxon>Ascomycota</taxon>
        <taxon>Pezizomycotina</taxon>
        <taxon>Eurotiomycetes</taxon>
        <taxon>Eurotiomycetidae</taxon>
        <taxon>Onygenales</taxon>
        <taxon>Ajellomycetaceae</taxon>
        <taxon>Histoplasma</taxon>
    </lineage>
</organism>
<dbReference type="HOGENOM" id="CLU_1586006_0_0_1"/>
<gene>
    <name evidence="1" type="ORF">HCBG_00573</name>
</gene>
<dbReference type="Proteomes" id="UP000001631">
    <property type="component" value="Unassembled WGS sequence"/>
</dbReference>
<accession>C0NBS7</accession>
<sequence>MPPRPINGNIIRIREPNVILSKSTSFDVVTTPDTELRSKSCAASDPQFEHVESSPHMVFSLFALSNRLGEEARWHVHSRSTSYLRASNPCGAARRNSCKFGQWTSLSWDGLEHGYMVRQALRVSTAYMTSRENRSSDLSDDIIELYFPNLGSDPFERKKKLSWDACTQ</sequence>
<dbReference type="GeneID" id="69033590"/>
<dbReference type="EMBL" id="GG663363">
    <property type="protein sequence ID" value="EEH11118.1"/>
    <property type="molecule type" value="Genomic_DNA"/>
</dbReference>
<dbReference type="RefSeq" id="XP_045291598.1">
    <property type="nucleotide sequence ID" value="XM_045427623.1"/>
</dbReference>
<protein>
    <submittedName>
        <fullName evidence="1">Uncharacterized protein</fullName>
    </submittedName>
</protein>
<dbReference type="InParanoid" id="C0NBS7"/>